<reference evidence="1 2" key="1">
    <citation type="submission" date="2011-09" db="EMBL/GenBank/DDBJ databases">
        <authorList>
            <person name="Weinstock G."/>
            <person name="Sodergren E."/>
            <person name="Clifton S."/>
            <person name="Fulton L."/>
            <person name="Fulton B."/>
            <person name="Courtney L."/>
            <person name="Fronick C."/>
            <person name="Harrison M."/>
            <person name="Strong C."/>
            <person name="Farmer C."/>
            <person name="Delahaunty K."/>
            <person name="Markovic C."/>
            <person name="Hall O."/>
            <person name="Minx P."/>
            <person name="Tomlinson C."/>
            <person name="Mitreva M."/>
            <person name="Hou S."/>
            <person name="Chen J."/>
            <person name="Wollam A."/>
            <person name="Pepin K.H."/>
            <person name="Johnson M."/>
            <person name="Bhonagiri V."/>
            <person name="Zhang X."/>
            <person name="Suruliraj S."/>
            <person name="Warren W."/>
            <person name="Chinwalla A."/>
            <person name="Mardis E.R."/>
            <person name="Wilson R.K."/>
        </authorList>
    </citation>
    <scope>NUCLEOTIDE SEQUENCE [LARGE SCALE GENOMIC DNA]</scope>
    <source>
        <strain evidence="1 2">F0435</strain>
    </source>
</reference>
<organism evidence="1 2">
    <name type="scientific">Lentilactobacillus kisonensis F0435</name>
    <dbReference type="NCBI Taxonomy" id="797516"/>
    <lineage>
        <taxon>Bacteria</taxon>
        <taxon>Bacillati</taxon>
        <taxon>Bacillota</taxon>
        <taxon>Bacilli</taxon>
        <taxon>Lactobacillales</taxon>
        <taxon>Lactobacillaceae</taxon>
        <taxon>Lentilactobacillus</taxon>
    </lineage>
</organism>
<evidence type="ECO:0000313" key="2">
    <source>
        <dbReference type="Proteomes" id="UP000005025"/>
    </source>
</evidence>
<name>H1LII9_9LACO</name>
<comment type="caution">
    <text evidence="1">The sequence shown here is derived from an EMBL/GenBank/DDBJ whole genome shotgun (WGS) entry which is preliminary data.</text>
</comment>
<accession>H1LII9</accession>
<sequence>MTYTPRLNRFDPLTDIRTAAQSRSLHLSHLNQKSKPEISG</sequence>
<dbReference type="Proteomes" id="UP000005025">
    <property type="component" value="Unassembled WGS sequence"/>
</dbReference>
<protein>
    <submittedName>
        <fullName evidence="1">Uncharacterized protein</fullName>
    </submittedName>
</protein>
<gene>
    <name evidence="1" type="ORF">HMPREF9104_02430</name>
</gene>
<dbReference type="HOGENOM" id="CLU_3291537_0_0_9"/>
<dbReference type="STRING" id="797516.HMPREF9104_02430"/>
<evidence type="ECO:0000313" key="1">
    <source>
        <dbReference type="EMBL" id="EHO49718.1"/>
    </source>
</evidence>
<proteinExistence type="predicted"/>
<dbReference type="AlphaFoldDB" id="H1LII9"/>
<dbReference type="EMBL" id="AGRJ01000211">
    <property type="protein sequence ID" value="EHO49718.1"/>
    <property type="molecule type" value="Genomic_DNA"/>
</dbReference>